<evidence type="ECO:0000313" key="3">
    <source>
        <dbReference type="Ensembl" id="ENSCCNP00000024921.1"/>
    </source>
</evidence>
<dbReference type="AlphaFoldDB" id="A0A8C0XF32"/>
<feature type="domain" description="Glycoside hydrolase family 31 N-terminal" evidence="2">
    <location>
        <begin position="80"/>
        <end position="290"/>
    </location>
</feature>
<dbReference type="PANTHER" id="PTHR22762">
    <property type="entry name" value="ALPHA-GLUCOSIDASE"/>
    <property type="match status" value="1"/>
</dbReference>
<reference evidence="3" key="1">
    <citation type="submission" date="2023-09" db="UniProtKB">
        <authorList>
            <consortium name="Ensembl"/>
        </authorList>
    </citation>
    <scope>IDENTIFICATION</scope>
</reference>
<feature type="region of interest" description="Disordered" evidence="1">
    <location>
        <begin position="171"/>
        <end position="190"/>
    </location>
</feature>
<dbReference type="Pfam" id="PF13802">
    <property type="entry name" value="Gal_mutarotas_2"/>
    <property type="match status" value="1"/>
</dbReference>
<dbReference type="InterPro" id="IPR011013">
    <property type="entry name" value="Gal_mutarotase_sf_dom"/>
</dbReference>
<dbReference type="SUPFAM" id="SSF74650">
    <property type="entry name" value="Galactose mutarotase-like"/>
    <property type="match status" value="1"/>
</dbReference>
<protein>
    <recommendedName>
        <fullName evidence="2">Glycoside hydrolase family 31 N-terminal domain-containing protein</fullName>
    </recommendedName>
</protein>
<dbReference type="Gene3D" id="2.60.40.1760">
    <property type="entry name" value="glycosyl hydrolase (family 31)"/>
    <property type="match status" value="1"/>
</dbReference>
<dbReference type="GO" id="GO:0033919">
    <property type="term" value="F:glucan 1,3-alpha-glucosidase activity"/>
    <property type="evidence" value="ECO:0007669"/>
    <property type="project" value="TreeGrafter"/>
</dbReference>
<accession>A0A8C0XF32</accession>
<dbReference type="CDD" id="cd14752">
    <property type="entry name" value="GH31_N"/>
    <property type="match status" value="1"/>
</dbReference>
<evidence type="ECO:0000256" key="1">
    <source>
        <dbReference type="SAM" id="MobiDB-lite"/>
    </source>
</evidence>
<evidence type="ECO:0000259" key="2">
    <source>
        <dbReference type="Pfam" id="PF13802"/>
    </source>
</evidence>
<dbReference type="GO" id="GO:0006491">
    <property type="term" value="P:N-glycan processing"/>
    <property type="evidence" value="ECO:0007669"/>
    <property type="project" value="TreeGrafter"/>
</dbReference>
<name>A0A8C0XF32_CASCN</name>
<dbReference type="GO" id="GO:0017177">
    <property type="term" value="C:glucosidase II complex"/>
    <property type="evidence" value="ECO:0007669"/>
    <property type="project" value="TreeGrafter"/>
</dbReference>
<dbReference type="InterPro" id="IPR025887">
    <property type="entry name" value="Glyco_hydro_31_N_dom"/>
</dbReference>
<sequence length="406" mass="45552">MAAVAAVAARRRRSWAGLVLAYLGVCVGITLAVDRSNFKTCEESSFCKRQRNIRPGLSPYRALLDSVQLGPDALTVLLVLELQGLQKNMTRIRIDELEPRRPRYRVPYVLVADPPTARLSISGRDDNSVELTVAEGPYKIILTARPFRLDLLEDRSLLLSVNARGLMEFEHQRAPRPEETQGKGEKDEPGAWEETFKTHSDSKPYGPTSVGLDFSLPGMEHVYGIPEHADNLRLKVTEGGEPYRLYNLDVFQYELDNPMALYGSVPMLLAHNSHRDLGIFWLNAAETWVDISSNTAGKTLFGKMLDYLQGSGETPQTDVRWMSESGIIDVFLLLGPSAFDVFRQYASLTGTQKHFHTSLKRGWALNFCPLLFPWAFKMEKSVVVSLNHGHLYLLLGESWGLGGGWR</sequence>
<organism evidence="3">
    <name type="scientific">Castor canadensis</name>
    <name type="common">American beaver</name>
    <dbReference type="NCBI Taxonomy" id="51338"/>
    <lineage>
        <taxon>Eukaryota</taxon>
        <taxon>Metazoa</taxon>
        <taxon>Chordata</taxon>
        <taxon>Craniata</taxon>
        <taxon>Vertebrata</taxon>
        <taxon>Euteleostomi</taxon>
        <taxon>Mammalia</taxon>
        <taxon>Eutheria</taxon>
        <taxon>Euarchontoglires</taxon>
        <taxon>Glires</taxon>
        <taxon>Rodentia</taxon>
        <taxon>Castorimorpha</taxon>
        <taxon>Castoridae</taxon>
        <taxon>Castor</taxon>
    </lineage>
</organism>
<dbReference type="GO" id="GO:0005975">
    <property type="term" value="P:carbohydrate metabolic process"/>
    <property type="evidence" value="ECO:0007669"/>
    <property type="project" value="InterPro"/>
</dbReference>
<dbReference type="Ensembl" id="ENSCCNT00000031747.1">
    <property type="protein sequence ID" value="ENSCCNP00000024921.1"/>
    <property type="gene ID" value="ENSCCNG00000024379.1"/>
</dbReference>
<dbReference type="PANTHER" id="PTHR22762:SF162">
    <property type="entry name" value="NEUTRAL ALPHA-GLUCOSIDASE AB"/>
    <property type="match status" value="1"/>
</dbReference>
<dbReference type="GO" id="GO:0030246">
    <property type="term" value="F:carbohydrate binding"/>
    <property type="evidence" value="ECO:0007669"/>
    <property type="project" value="InterPro"/>
</dbReference>
<proteinExistence type="predicted"/>